<name>Q11JU9_CHESB</name>
<accession>Q11JU9</accession>
<dbReference type="KEGG" id="mes:Meso_0929"/>
<protein>
    <submittedName>
        <fullName evidence="1">Uncharacterized protein</fullName>
    </submittedName>
</protein>
<dbReference type="OrthoDB" id="8444929at2"/>
<proteinExistence type="predicted"/>
<evidence type="ECO:0000313" key="1">
    <source>
        <dbReference type="EMBL" id="ABG62326.1"/>
    </source>
</evidence>
<reference evidence="1" key="1">
    <citation type="submission" date="2006-06" db="EMBL/GenBank/DDBJ databases">
        <title>Complete sequence of chromosome of Chelativorans sp. BNC1.</title>
        <authorList>
            <consortium name="US DOE Joint Genome Institute"/>
            <person name="Copeland A."/>
            <person name="Lucas S."/>
            <person name="Lapidus A."/>
            <person name="Barry K."/>
            <person name="Detter J.C."/>
            <person name="Glavina del Rio T."/>
            <person name="Hammon N."/>
            <person name="Israni S."/>
            <person name="Dalin E."/>
            <person name="Tice H."/>
            <person name="Pitluck S."/>
            <person name="Chertkov O."/>
            <person name="Brettin T."/>
            <person name="Bruce D."/>
            <person name="Han C."/>
            <person name="Tapia R."/>
            <person name="Gilna P."/>
            <person name="Schmutz J."/>
            <person name="Larimer F."/>
            <person name="Land M."/>
            <person name="Hauser L."/>
            <person name="Kyrpides N."/>
            <person name="Mikhailova N."/>
            <person name="Richardson P."/>
        </authorList>
    </citation>
    <scope>NUCLEOTIDE SEQUENCE</scope>
    <source>
        <strain evidence="1">BNC1</strain>
    </source>
</reference>
<dbReference type="HOGENOM" id="CLU_1159477_0_0_5"/>
<dbReference type="AlphaFoldDB" id="Q11JU9"/>
<sequence length="239" mass="27744">MMEDTTENIELRRIEYSLAANRVLLSCLRLRNAVKYNPYWHLQPRAPAGSSDGIGGQWITWLGAAGSILPALQRIAVPALRRLREEARRLAPILRRLPRRWDDTSQPDEESFDDETRRISRSSWQRFGYPTIRFRTEVELRRYLGPAGSGREWHHIAEKRLAGRDGFPAELIHSTDNIISLPVEVHRRVTAKMSSRSPEHGNVVRRLWMEKLPFDEQYNLGLDLIAETLEEMGYDPTKF</sequence>
<gene>
    <name evidence="1" type="ordered locus">Meso_0929</name>
</gene>
<organism evidence="1">
    <name type="scientific">Chelativorans sp. (strain BNC1)</name>
    <dbReference type="NCBI Taxonomy" id="266779"/>
    <lineage>
        <taxon>Bacteria</taxon>
        <taxon>Pseudomonadati</taxon>
        <taxon>Pseudomonadota</taxon>
        <taxon>Alphaproteobacteria</taxon>
        <taxon>Hyphomicrobiales</taxon>
        <taxon>Phyllobacteriaceae</taxon>
        <taxon>Chelativorans</taxon>
    </lineage>
</organism>
<dbReference type="STRING" id="266779.Meso_0929"/>
<dbReference type="EMBL" id="CP000390">
    <property type="protein sequence ID" value="ABG62326.1"/>
    <property type="molecule type" value="Genomic_DNA"/>
</dbReference>